<evidence type="ECO:0000259" key="13">
    <source>
        <dbReference type="PROSITE" id="PS50893"/>
    </source>
</evidence>
<evidence type="ECO:0000256" key="11">
    <source>
        <dbReference type="SAM" id="MobiDB-lite"/>
    </source>
</evidence>
<dbReference type="AlphaFoldDB" id="A0A9E8HKR7"/>
<dbReference type="Proteomes" id="UP001164472">
    <property type="component" value="Chromosome"/>
</dbReference>
<feature type="compositionally biased region" description="Polar residues" evidence="11">
    <location>
        <begin position="9"/>
        <end position="19"/>
    </location>
</feature>
<keyword evidence="10 12" id="KW-0472">Membrane</keyword>
<gene>
    <name evidence="15" type="primary">msbA</name>
    <name evidence="15" type="ORF">NNL22_06040</name>
</gene>
<sequence length="645" mass="69799">MSTEETRNTQETNANQKAGTSPGGQPDRDSGPNQAASSDQTATAYQQTNSDQEASSDQHDGGNKASPIDNATNWQIYKRLLVYLKPLKGIFVLSLIGNAIYAAASALMPKSLDYVVTAVENPTDQDRLFVPALIVGIFALRGVGTFLGGYYIAKVGRQIVHTLRTEIFNNILTLPNRFFDERSSGHLVSKITFNVEQVTGAATNAVTITVREGLTVIGLLAVMLYENWKLTLIFIAIGPVIGLVIGAVSRRFRKLSQRIMNSMGDVTHVSSEVVSGYRVVRIFGGEPYERERFQQASRYNLVQSLKMELTKALSTPVVQLLVSFSIAILVWLALAPEVRGNMTAGGFVAFIAAATTMAKPIRQLTSVNATIQSGVTAAKDLFAIIDEQTEVDEGKVITKRVKGDIEFKDISFSYGEGLPEVLKNITLHAKEGETIALVGPSGSGKSTLANLLPRFYEPTNGSITVDGIDINDYQLSSLRDQIALVTQNVTLFNDTIANNIAYGALSGTSEELIIEAARKAHALEFIEDMPEGIHTLIGDNGVLLSGGQRQRLAIARALLKDAPILILDEATSALDTHSERLIQAALETVMKGRTTLVIAHRLSTIEGADTIGVIENGQLVELGSHAELIERGGLYAQLHNLQFSE</sequence>
<dbReference type="CDD" id="cd03251">
    <property type="entry name" value="ABCC_MsbA"/>
    <property type="match status" value="1"/>
</dbReference>
<evidence type="ECO:0000259" key="14">
    <source>
        <dbReference type="PROSITE" id="PS50929"/>
    </source>
</evidence>
<evidence type="ECO:0000256" key="4">
    <source>
        <dbReference type="ARBA" id="ARBA00022692"/>
    </source>
</evidence>
<dbReference type="InterPro" id="IPR036640">
    <property type="entry name" value="ABC1_TM_sf"/>
</dbReference>
<evidence type="ECO:0000313" key="16">
    <source>
        <dbReference type="Proteomes" id="UP001164472"/>
    </source>
</evidence>
<dbReference type="SUPFAM" id="SSF52540">
    <property type="entry name" value="P-loop containing nucleoside triphosphate hydrolases"/>
    <property type="match status" value="1"/>
</dbReference>
<evidence type="ECO:0000256" key="10">
    <source>
        <dbReference type="ARBA" id="ARBA00023136"/>
    </source>
</evidence>
<keyword evidence="3" id="KW-1003">Cell membrane</keyword>
<keyword evidence="6" id="KW-0067">ATP-binding</keyword>
<dbReference type="RefSeq" id="WP_251811951.1">
    <property type="nucleotide sequence ID" value="NZ_CP101527.1"/>
</dbReference>
<feature type="domain" description="ABC transporter" evidence="13">
    <location>
        <begin position="405"/>
        <end position="641"/>
    </location>
</feature>
<dbReference type="Pfam" id="PF00005">
    <property type="entry name" value="ABC_tran"/>
    <property type="match status" value="1"/>
</dbReference>
<feature type="compositionally biased region" description="Polar residues" evidence="11">
    <location>
        <begin position="31"/>
        <end position="55"/>
    </location>
</feature>
<evidence type="ECO:0000256" key="6">
    <source>
        <dbReference type="ARBA" id="ARBA00022840"/>
    </source>
</evidence>
<dbReference type="SUPFAM" id="SSF90123">
    <property type="entry name" value="ABC transporter transmembrane region"/>
    <property type="match status" value="1"/>
</dbReference>
<dbReference type="GO" id="GO:0005886">
    <property type="term" value="C:plasma membrane"/>
    <property type="evidence" value="ECO:0007669"/>
    <property type="project" value="UniProtKB-SubCell"/>
</dbReference>
<evidence type="ECO:0000256" key="9">
    <source>
        <dbReference type="ARBA" id="ARBA00023055"/>
    </source>
</evidence>
<dbReference type="GO" id="GO:0034040">
    <property type="term" value="F:ATPase-coupled lipid transmembrane transporter activity"/>
    <property type="evidence" value="ECO:0007669"/>
    <property type="project" value="InterPro"/>
</dbReference>
<dbReference type="InterPro" id="IPR039421">
    <property type="entry name" value="Type_1_exporter"/>
</dbReference>
<feature type="transmembrane region" description="Helical" evidence="12">
    <location>
        <begin position="128"/>
        <end position="153"/>
    </location>
</feature>
<dbReference type="InterPro" id="IPR011527">
    <property type="entry name" value="ABC1_TM_dom"/>
</dbReference>
<protein>
    <submittedName>
        <fullName evidence="15">Lipid A export permease/ATP-binding protein MsbA</fullName>
    </submittedName>
</protein>
<evidence type="ECO:0000313" key="15">
    <source>
        <dbReference type="EMBL" id="UZW76135.1"/>
    </source>
</evidence>
<feature type="transmembrane region" description="Helical" evidence="12">
    <location>
        <begin position="313"/>
        <end position="334"/>
    </location>
</feature>
<evidence type="ECO:0000256" key="8">
    <source>
        <dbReference type="ARBA" id="ARBA00022989"/>
    </source>
</evidence>
<evidence type="ECO:0000256" key="3">
    <source>
        <dbReference type="ARBA" id="ARBA00022475"/>
    </source>
</evidence>
<feature type="transmembrane region" description="Helical" evidence="12">
    <location>
        <begin position="205"/>
        <end position="224"/>
    </location>
</feature>
<dbReference type="CDD" id="cd18552">
    <property type="entry name" value="ABC_6TM_MsbA_like"/>
    <property type="match status" value="1"/>
</dbReference>
<evidence type="ECO:0000256" key="1">
    <source>
        <dbReference type="ARBA" id="ARBA00004651"/>
    </source>
</evidence>
<dbReference type="GO" id="GO:0016887">
    <property type="term" value="F:ATP hydrolysis activity"/>
    <property type="evidence" value="ECO:0007669"/>
    <property type="project" value="InterPro"/>
</dbReference>
<keyword evidence="9" id="KW-0445">Lipid transport</keyword>
<keyword evidence="4 12" id="KW-0812">Transmembrane</keyword>
<dbReference type="FunFam" id="3.40.50.300:FF:000140">
    <property type="entry name" value="Lipid A export ATP-binding/permease protein MsbA"/>
    <property type="match status" value="1"/>
</dbReference>
<keyword evidence="16" id="KW-1185">Reference proteome</keyword>
<dbReference type="EMBL" id="CP101527">
    <property type="protein sequence ID" value="UZW76135.1"/>
    <property type="molecule type" value="Genomic_DNA"/>
</dbReference>
<keyword evidence="2" id="KW-0813">Transport</keyword>
<comment type="subcellular location">
    <subcellularLocation>
        <location evidence="1">Cell membrane</location>
        <topology evidence="1">Multi-pass membrane protein</topology>
    </subcellularLocation>
</comment>
<dbReference type="PROSITE" id="PS00211">
    <property type="entry name" value="ABC_TRANSPORTER_1"/>
    <property type="match status" value="1"/>
</dbReference>
<evidence type="ECO:0000256" key="2">
    <source>
        <dbReference type="ARBA" id="ARBA00022448"/>
    </source>
</evidence>
<dbReference type="PROSITE" id="PS50929">
    <property type="entry name" value="ABC_TM1F"/>
    <property type="match status" value="1"/>
</dbReference>
<reference evidence="15" key="1">
    <citation type="submission" date="2022-07" db="EMBL/GenBank/DDBJ databases">
        <title>Alkalimarinus sp. nov., isolated from gut of a Alitta virens.</title>
        <authorList>
            <person name="Yang A.I."/>
            <person name="Shin N.-R."/>
        </authorList>
    </citation>
    <scope>NUCLEOTIDE SEQUENCE</scope>
    <source>
        <strain evidence="15">FA028</strain>
    </source>
</reference>
<dbReference type="NCBIfam" id="TIGR02203">
    <property type="entry name" value="MsbA_lipidA"/>
    <property type="match status" value="1"/>
</dbReference>
<dbReference type="SMART" id="SM00382">
    <property type="entry name" value="AAA"/>
    <property type="match status" value="1"/>
</dbReference>
<keyword evidence="7" id="KW-1278">Translocase</keyword>
<keyword evidence="8 12" id="KW-1133">Transmembrane helix</keyword>
<dbReference type="PANTHER" id="PTHR43394:SF1">
    <property type="entry name" value="ATP-BINDING CASSETTE SUB-FAMILY B MEMBER 10, MITOCHONDRIAL"/>
    <property type="match status" value="1"/>
</dbReference>
<dbReference type="InterPro" id="IPR003439">
    <property type="entry name" value="ABC_transporter-like_ATP-bd"/>
</dbReference>
<dbReference type="GO" id="GO:0005524">
    <property type="term" value="F:ATP binding"/>
    <property type="evidence" value="ECO:0007669"/>
    <property type="project" value="UniProtKB-KW"/>
</dbReference>
<name>A0A9E8HKR7_9ALTE</name>
<evidence type="ECO:0000256" key="5">
    <source>
        <dbReference type="ARBA" id="ARBA00022741"/>
    </source>
</evidence>
<evidence type="ECO:0000256" key="7">
    <source>
        <dbReference type="ARBA" id="ARBA00022967"/>
    </source>
</evidence>
<dbReference type="InterPro" id="IPR011917">
    <property type="entry name" value="ABC_transpr_lipidA"/>
</dbReference>
<dbReference type="KEGG" id="asem:NNL22_06040"/>
<organism evidence="15 16">
    <name type="scientific">Alkalimarinus sediminis</name>
    <dbReference type="NCBI Taxonomy" id="1632866"/>
    <lineage>
        <taxon>Bacteria</taxon>
        <taxon>Pseudomonadati</taxon>
        <taxon>Pseudomonadota</taxon>
        <taxon>Gammaproteobacteria</taxon>
        <taxon>Alteromonadales</taxon>
        <taxon>Alteromonadaceae</taxon>
        <taxon>Alkalimarinus</taxon>
    </lineage>
</organism>
<dbReference type="Gene3D" id="3.40.50.300">
    <property type="entry name" value="P-loop containing nucleotide triphosphate hydrolases"/>
    <property type="match status" value="1"/>
</dbReference>
<dbReference type="InterPro" id="IPR027417">
    <property type="entry name" value="P-loop_NTPase"/>
</dbReference>
<dbReference type="InterPro" id="IPR003593">
    <property type="entry name" value="AAA+_ATPase"/>
</dbReference>
<evidence type="ECO:0000256" key="12">
    <source>
        <dbReference type="SAM" id="Phobius"/>
    </source>
</evidence>
<dbReference type="PROSITE" id="PS50893">
    <property type="entry name" value="ABC_TRANSPORTER_2"/>
    <property type="match status" value="1"/>
</dbReference>
<proteinExistence type="predicted"/>
<keyword evidence="5" id="KW-0547">Nucleotide-binding</keyword>
<feature type="transmembrane region" description="Helical" evidence="12">
    <location>
        <begin position="230"/>
        <end position="248"/>
    </location>
</feature>
<feature type="transmembrane region" description="Helical" evidence="12">
    <location>
        <begin position="87"/>
        <end position="108"/>
    </location>
</feature>
<feature type="region of interest" description="Disordered" evidence="11">
    <location>
        <begin position="1"/>
        <end position="68"/>
    </location>
</feature>
<dbReference type="PANTHER" id="PTHR43394">
    <property type="entry name" value="ATP-DEPENDENT PERMEASE MDL1, MITOCHONDRIAL"/>
    <property type="match status" value="1"/>
</dbReference>
<dbReference type="GO" id="GO:0015421">
    <property type="term" value="F:ABC-type oligopeptide transporter activity"/>
    <property type="evidence" value="ECO:0007669"/>
    <property type="project" value="TreeGrafter"/>
</dbReference>
<dbReference type="Gene3D" id="1.20.1560.10">
    <property type="entry name" value="ABC transporter type 1, transmembrane domain"/>
    <property type="match status" value="1"/>
</dbReference>
<feature type="domain" description="ABC transmembrane type-1" evidence="14">
    <location>
        <begin position="92"/>
        <end position="373"/>
    </location>
</feature>
<dbReference type="InterPro" id="IPR017871">
    <property type="entry name" value="ABC_transporter-like_CS"/>
</dbReference>
<dbReference type="Pfam" id="PF00664">
    <property type="entry name" value="ABC_membrane"/>
    <property type="match status" value="1"/>
</dbReference>
<accession>A0A9E8HKR7</accession>